<dbReference type="SUPFAM" id="SSF52402">
    <property type="entry name" value="Adenine nucleotide alpha hydrolases-like"/>
    <property type="match status" value="1"/>
</dbReference>
<evidence type="ECO:0000256" key="8">
    <source>
        <dbReference type="PIRSR" id="PIRSR001589-1"/>
    </source>
</evidence>
<dbReference type="PROSITE" id="PS51278">
    <property type="entry name" value="GATASE_TYPE_2"/>
    <property type="match status" value="1"/>
</dbReference>
<dbReference type="InterPro" id="IPR006426">
    <property type="entry name" value="Asn_synth_AEB"/>
</dbReference>
<evidence type="ECO:0000256" key="4">
    <source>
        <dbReference type="ARBA" id="ARBA00022741"/>
    </source>
</evidence>
<dbReference type="SUPFAM" id="SSF56235">
    <property type="entry name" value="N-terminal nucleophile aminohydrolases (Ntn hydrolases)"/>
    <property type="match status" value="1"/>
</dbReference>
<dbReference type="GO" id="GO:0006529">
    <property type="term" value="P:asparagine biosynthetic process"/>
    <property type="evidence" value="ECO:0007669"/>
    <property type="project" value="UniProtKB-KW"/>
</dbReference>
<evidence type="ECO:0000313" key="13">
    <source>
        <dbReference type="Proteomes" id="UP000176965"/>
    </source>
</evidence>
<evidence type="ECO:0000259" key="11">
    <source>
        <dbReference type="PROSITE" id="PS51278"/>
    </source>
</evidence>
<evidence type="ECO:0000256" key="10">
    <source>
        <dbReference type="PIRSR" id="PIRSR001589-3"/>
    </source>
</evidence>
<evidence type="ECO:0000256" key="7">
    <source>
        <dbReference type="ARBA" id="ARBA00048741"/>
    </source>
</evidence>
<dbReference type="InterPro" id="IPR017932">
    <property type="entry name" value="GATase_2_dom"/>
</dbReference>
<proteinExistence type="inferred from homology"/>
<evidence type="ECO:0000256" key="6">
    <source>
        <dbReference type="ARBA" id="ARBA00022962"/>
    </source>
</evidence>
<dbReference type="InterPro" id="IPR033738">
    <property type="entry name" value="AsnB_N"/>
</dbReference>
<keyword evidence="5 9" id="KW-0067">ATP-binding</keyword>
<dbReference type="Gene3D" id="3.60.20.10">
    <property type="entry name" value="Glutamine Phosphoribosylpyrophosphate, subunit 1, domain 1"/>
    <property type="match status" value="1"/>
</dbReference>
<feature type="binding site" evidence="9">
    <location>
        <position position="96"/>
    </location>
    <ligand>
        <name>L-glutamine</name>
        <dbReference type="ChEBI" id="CHEBI:58359"/>
    </ligand>
</feature>
<dbReference type="InterPro" id="IPR029055">
    <property type="entry name" value="Ntn_hydrolases_N"/>
</dbReference>
<dbReference type="InterPro" id="IPR051786">
    <property type="entry name" value="ASN_synthetase/amidase"/>
</dbReference>
<dbReference type="InterPro" id="IPR014729">
    <property type="entry name" value="Rossmann-like_a/b/a_fold"/>
</dbReference>
<evidence type="ECO:0000313" key="12">
    <source>
        <dbReference type="EMBL" id="OHA46796.1"/>
    </source>
</evidence>
<dbReference type="PANTHER" id="PTHR43284:SF1">
    <property type="entry name" value="ASPARAGINE SYNTHETASE"/>
    <property type="match status" value="1"/>
</dbReference>
<keyword evidence="8" id="KW-0028">Amino-acid biosynthesis</keyword>
<protein>
    <recommendedName>
        <fullName evidence="3">asparagine synthase (glutamine-hydrolyzing)</fullName>
        <ecNumber evidence="3">6.3.5.4</ecNumber>
    </recommendedName>
</protein>
<evidence type="ECO:0000256" key="1">
    <source>
        <dbReference type="ARBA" id="ARBA00005187"/>
    </source>
</evidence>
<comment type="similarity">
    <text evidence="2">Belongs to the asparagine synthetase family.</text>
</comment>
<dbReference type="Pfam" id="PF00733">
    <property type="entry name" value="Asn_synthase"/>
    <property type="match status" value="1"/>
</dbReference>
<dbReference type="InterPro" id="IPR001962">
    <property type="entry name" value="Asn_synthase"/>
</dbReference>
<dbReference type="STRING" id="1802338.A2541_01280"/>
<evidence type="ECO:0000256" key="5">
    <source>
        <dbReference type="ARBA" id="ARBA00022840"/>
    </source>
</evidence>
<dbReference type="PIRSF" id="PIRSF001589">
    <property type="entry name" value="Asn_synthetase_glu-h"/>
    <property type="match status" value="1"/>
</dbReference>
<feature type="binding site" evidence="9">
    <location>
        <position position="286"/>
    </location>
    <ligand>
        <name>ATP</name>
        <dbReference type="ChEBI" id="CHEBI:30616"/>
    </ligand>
</feature>
<dbReference type="EC" id="6.3.5.4" evidence="3"/>
<dbReference type="NCBIfam" id="TIGR01536">
    <property type="entry name" value="asn_synth_AEB"/>
    <property type="match status" value="1"/>
</dbReference>
<feature type="domain" description="Glutamine amidotransferase type-2" evidence="11">
    <location>
        <begin position="2"/>
        <end position="211"/>
    </location>
</feature>
<keyword evidence="4 9" id="KW-0547">Nucleotide-binding</keyword>
<dbReference type="Pfam" id="PF13537">
    <property type="entry name" value="GATase_7"/>
    <property type="match status" value="1"/>
</dbReference>
<name>A0A1G2PEM9_9BACT</name>
<dbReference type="AlphaFoldDB" id="A0A1G2PEM9"/>
<comment type="catalytic activity">
    <reaction evidence="7">
        <text>L-aspartate + L-glutamine + ATP + H2O = L-asparagine + L-glutamate + AMP + diphosphate + H(+)</text>
        <dbReference type="Rhea" id="RHEA:12228"/>
        <dbReference type="ChEBI" id="CHEBI:15377"/>
        <dbReference type="ChEBI" id="CHEBI:15378"/>
        <dbReference type="ChEBI" id="CHEBI:29985"/>
        <dbReference type="ChEBI" id="CHEBI:29991"/>
        <dbReference type="ChEBI" id="CHEBI:30616"/>
        <dbReference type="ChEBI" id="CHEBI:33019"/>
        <dbReference type="ChEBI" id="CHEBI:58048"/>
        <dbReference type="ChEBI" id="CHEBI:58359"/>
        <dbReference type="ChEBI" id="CHEBI:456215"/>
        <dbReference type="EC" id="6.3.5.4"/>
    </reaction>
</comment>
<dbReference type="GO" id="GO:0005524">
    <property type="term" value="F:ATP binding"/>
    <property type="evidence" value="ECO:0007669"/>
    <property type="project" value="UniProtKB-KW"/>
</dbReference>
<dbReference type="CDD" id="cd01991">
    <property type="entry name" value="Asn_synthase_B_C"/>
    <property type="match status" value="1"/>
</dbReference>
<reference evidence="12 13" key="1">
    <citation type="journal article" date="2016" name="Nat. Commun.">
        <title>Thousands of microbial genomes shed light on interconnected biogeochemical processes in an aquifer system.</title>
        <authorList>
            <person name="Anantharaman K."/>
            <person name="Brown C.T."/>
            <person name="Hug L.A."/>
            <person name="Sharon I."/>
            <person name="Castelle C.J."/>
            <person name="Probst A.J."/>
            <person name="Thomas B.C."/>
            <person name="Singh A."/>
            <person name="Wilkins M.J."/>
            <person name="Karaoz U."/>
            <person name="Brodie E.L."/>
            <person name="Williams K.H."/>
            <person name="Hubbard S.S."/>
            <person name="Banfield J.F."/>
        </authorList>
    </citation>
    <scope>NUCLEOTIDE SEQUENCE [LARGE SCALE GENOMIC DNA]</scope>
</reference>
<sequence>MCGIIAISGVNLDIKKYDTDSMLKAIRQRGPDSTGVMRFPHCFLGHQRLSIIDIGKGAQPMQSKNLSITFNGEIYNYRNLKSELSKEGFVFETNSDTEVILKAYQKWGYDCVKKLDGMFAFAIWDNDKEELFFARDRIGKKPLFYCFDEQKKEILISSEIKSLVASKVFIPKIDYSSIDNYLRVMYIPPWKTVYKNIHQLSPAHYALYKNGVMTITRYWQLVYKPAHIPYEDAKNEVHRLLINAVNKRLISSDTEVGSFLSGGVDSSLVTIIASKLLDRTLKTFAVSYSGHDELPFAKQVSEKINSELFSIEINQANMSELETVVEYFDEPHADTSDFPQHLISKLASEKLKVVLSGDGADEIFLGYKWHNKGTHEDLFDQRINAICVFDDESRKELWGTDKYSNNDIVLPEVFVGLDNDVKKVEIFDLTSHLPGQILTKVDRASMMHSLEVRCPFLDIELIEYVFNLPYEYKVTTSSQKHILREILSLYMPRDFSFRKKQGFGSPIWEWMNNENVKKYIYNKLGQTAVIRQFLNGDVIDKYVSHLYTESPKHERAYQRVWVLLCLELWAKNNQQYL</sequence>
<dbReference type="CDD" id="cd00712">
    <property type="entry name" value="AsnB"/>
    <property type="match status" value="1"/>
</dbReference>
<accession>A0A1G2PEM9</accession>
<comment type="caution">
    <text evidence="12">The sequence shown here is derived from an EMBL/GenBank/DDBJ whole genome shotgun (WGS) entry which is preliminary data.</text>
</comment>
<dbReference type="EMBL" id="MHSQ01000027">
    <property type="protein sequence ID" value="OHA46796.1"/>
    <property type="molecule type" value="Genomic_DNA"/>
</dbReference>
<evidence type="ECO:0000256" key="2">
    <source>
        <dbReference type="ARBA" id="ARBA00005752"/>
    </source>
</evidence>
<dbReference type="Proteomes" id="UP000176965">
    <property type="component" value="Unassembled WGS sequence"/>
</dbReference>
<dbReference type="GO" id="GO:0005829">
    <property type="term" value="C:cytosol"/>
    <property type="evidence" value="ECO:0007669"/>
    <property type="project" value="TreeGrafter"/>
</dbReference>
<organism evidence="12 13">
    <name type="scientific">Candidatus Taylorbacteria bacterium RIFOXYD2_FULL_36_9</name>
    <dbReference type="NCBI Taxonomy" id="1802338"/>
    <lineage>
        <taxon>Bacteria</taxon>
        <taxon>Candidatus Tayloriibacteriota</taxon>
    </lineage>
</organism>
<comment type="pathway">
    <text evidence="1">Amino-acid biosynthesis; L-asparagine biosynthesis; L-asparagine from L-aspartate (L-Gln route): step 1/1.</text>
</comment>
<evidence type="ECO:0000256" key="9">
    <source>
        <dbReference type="PIRSR" id="PIRSR001589-2"/>
    </source>
</evidence>
<dbReference type="Gene3D" id="3.40.50.620">
    <property type="entry name" value="HUPs"/>
    <property type="match status" value="1"/>
</dbReference>
<keyword evidence="8" id="KW-0061">Asparagine biosynthesis</keyword>
<dbReference type="PANTHER" id="PTHR43284">
    <property type="entry name" value="ASPARAGINE SYNTHETASE (GLUTAMINE-HYDROLYZING)"/>
    <property type="match status" value="1"/>
</dbReference>
<feature type="site" description="Important for beta-aspartyl-AMP intermediate formation" evidence="10">
    <location>
        <position position="358"/>
    </location>
</feature>
<feature type="binding site" evidence="9">
    <location>
        <begin position="356"/>
        <end position="357"/>
    </location>
    <ligand>
        <name>ATP</name>
        <dbReference type="ChEBI" id="CHEBI:30616"/>
    </ligand>
</feature>
<dbReference type="GO" id="GO:0004066">
    <property type="term" value="F:asparagine synthase (glutamine-hydrolyzing) activity"/>
    <property type="evidence" value="ECO:0007669"/>
    <property type="project" value="UniProtKB-EC"/>
</dbReference>
<gene>
    <name evidence="12" type="ORF">A2541_01280</name>
</gene>
<keyword evidence="6 8" id="KW-0315">Glutamine amidotransferase</keyword>
<feature type="active site" description="For GATase activity" evidence="8">
    <location>
        <position position="2"/>
    </location>
</feature>
<evidence type="ECO:0000256" key="3">
    <source>
        <dbReference type="ARBA" id="ARBA00012737"/>
    </source>
</evidence>